<dbReference type="Gene3D" id="1.25.40.10">
    <property type="entry name" value="Tetratricopeptide repeat domain"/>
    <property type="match status" value="2"/>
</dbReference>
<evidence type="ECO:0000256" key="5">
    <source>
        <dbReference type="SAM" id="Coils"/>
    </source>
</evidence>
<dbReference type="GO" id="GO:0005524">
    <property type="term" value="F:ATP binding"/>
    <property type="evidence" value="ECO:0007669"/>
    <property type="project" value="UniProtKB-KW"/>
</dbReference>
<feature type="transmembrane region" description="Helical" evidence="6">
    <location>
        <begin position="330"/>
        <end position="350"/>
    </location>
</feature>
<keyword evidence="3" id="KW-0597">Phosphoprotein</keyword>
<dbReference type="Pfam" id="PF02518">
    <property type="entry name" value="HATPase_c"/>
    <property type="match status" value="1"/>
</dbReference>
<dbReference type="SMART" id="SM00028">
    <property type="entry name" value="TPR"/>
    <property type="match status" value="4"/>
</dbReference>
<keyword evidence="8" id="KW-0547">Nucleotide-binding</keyword>
<dbReference type="Gene3D" id="1.10.287.130">
    <property type="match status" value="1"/>
</dbReference>
<dbReference type="InterPro" id="IPR011990">
    <property type="entry name" value="TPR-like_helical_dom_sf"/>
</dbReference>
<proteinExistence type="predicted"/>
<evidence type="ECO:0000313" key="9">
    <source>
        <dbReference type="Proteomes" id="UP001142175"/>
    </source>
</evidence>
<dbReference type="InterPro" id="IPR019734">
    <property type="entry name" value="TPR_rpt"/>
</dbReference>
<comment type="catalytic activity">
    <reaction evidence="1">
        <text>ATP + protein L-histidine = ADP + protein N-phospho-L-histidine.</text>
        <dbReference type="EC" id="2.7.13.3"/>
    </reaction>
</comment>
<dbReference type="SUPFAM" id="SSF81901">
    <property type="entry name" value="HCP-like"/>
    <property type="match status" value="1"/>
</dbReference>
<dbReference type="SUPFAM" id="SSF47384">
    <property type="entry name" value="Homodimeric domain of signal transducing histidine kinase"/>
    <property type="match status" value="1"/>
</dbReference>
<dbReference type="InterPro" id="IPR005467">
    <property type="entry name" value="His_kinase_dom"/>
</dbReference>
<dbReference type="PROSITE" id="PS50109">
    <property type="entry name" value="HIS_KIN"/>
    <property type="match status" value="1"/>
</dbReference>
<accession>A0A9X2T088</accession>
<dbReference type="Pfam" id="PF00512">
    <property type="entry name" value="HisKA"/>
    <property type="match status" value="1"/>
</dbReference>
<dbReference type="PANTHER" id="PTHR43065">
    <property type="entry name" value="SENSOR HISTIDINE KINASE"/>
    <property type="match status" value="1"/>
</dbReference>
<dbReference type="Pfam" id="PF13181">
    <property type="entry name" value="TPR_8"/>
    <property type="match status" value="1"/>
</dbReference>
<dbReference type="CDD" id="cd00075">
    <property type="entry name" value="HATPase"/>
    <property type="match status" value="1"/>
</dbReference>
<dbReference type="InterPro" id="IPR036097">
    <property type="entry name" value="HisK_dim/P_sf"/>
</dbReference>
<dbReference type="EMBL" id="JANSUY010000005">
    <property type="protein sequence ID" value="MCR9015393.1"/>
    <property type="molecule type" value="Genomic_DNA"/>
</dbReference>
<dbReference type="SMART" id="SM00388">
    <property type="entry name" value="HisKA"/>
    <property type="match status" value="1"/>
</dbReference>
<dbReference type="InterPro" id="IPR036890">
    <property type="entry name" value="HATPase_C_sf"/>
</dbReference>
<dbReference type="Proteomes" id="UP001142175">
    <property type="component" value="Unassembled WGS sequence"/>
</dbReference>
<dbReference type="PROSITE" id="PS50005">
    <property type="entry name" value="TPR"/>
    <property type="match status" value="1"/>
</dbReference>
<evidence type="ECO:0000256" key="4">
    <source>
        <dbReference type="PROSITE-ProRule" id="PRU00339"/>
    </source>
</evidence>
<comment type="caution">
    <text evidence="8">The sequence shown here is derived from an EMBL/GenBank/DDBJ whole genome shotgun (WGS) entry which is preliminary data.</text>
</comment>
<dbReference type="GO" id="GO:0000155">
    <property type="term" value="F:phosphorelay sensor kinase activity"/>
    <property type="evidence" value="ECO:0007669"/>
    <property type="project" value="InterPro"/>
</dbReference>
<dbReference type="InterPro" id="IPR003661">
    <property type="entry name" value="HisK_dim/P_dom"/>
</dbReference>
<dbReference type="Pfam" id="PF13424">
    <property type="entry name" value="TPR_12"/>
    <property type="match status" value="1"/>
</dbReference>
<keyword evidence="6" id="KW-1133">Transmembrane helix</keyword>
<feature type="repeat" description="TPR" evidence="4">
    <location>
        <begin position="104"/>
        <end position="137"/>
    </location>
</feature>
<keyword evidence="6" id="KW-0472">Membrane</keyword>
<evidence type="ECO:0000259" key="7">
    <source>
        <dbReference type="PROSITE" id="PS50109"/>
    </source>
</evidence>
<dbReference type="RefSeq" id="WP_258423250.1">
    <property type="nucleotide sequence ID" value="NZ_JANSUY010000005.1"/>
</dbReference>
<dbReference type="AlphaFoldDB" id="A0A9X2T088"/>
<keyword evidence="5" id="KW-0175">Coiled coil</keyword>
<sequence>MAQTRMEIDSLKHELSIATQDTTRAMLLADICQFYKWNRPDSALYYGNNAVLLARQINFPKAELHALSGIILTHLAIGNDSKALQITLEALKIAERNPDWPGKPNLLYHLGTLYTQAKDYEKALSYFKESKILSEAINPWYASIGGAGIASTFLKMNQLDSAFYYSKLAKVNSERLNLVVATPFTTRVLGEIYFEAGMYDSALILNKQALQNSRNSRHLFRCNYNIARIYQKIEKLDTALFFASKAQEIAKESGIFSDIIEGEILLSEFCEITDPEKALQFSKSAIAYMDGLDDLRIQTGLEAFIDYDEQERQYEIEAANIAYQNQVQRLWIFSISAALISLLILAFILFRNNKLKKKANALLQEQKEKIQSTLEKLKSTQAQLIQQEKLASLGQLTAGIAHEIKNPLNFVNNFSEVSIEIIGETLEEMEKRETRDETIILENLEDIQSNLQKIHEHGSRANSIVTSMLQHSRGGSGEKEPTDLNALIKEYVNLSFHGMRAGKNPINVDVILNLDPEVKEVSLIKEDFTRVIINLFNNAFDAMRTVTTLHAASLSVRTKKQGDTITIEVADNGPGIPDDIKDKILQPFFTTKKGTEGTGLGLSITHDIVKAHGGELKVESEIGKGTTFTILLNHKPSPQSI</sequence>
<evidence type="ECO:0000256" key="6">
    <source>
        <dbReference type="SAM" id="Phobius"/>
    </source>
</evidence>
<dbReference type="InterPro" id="IPR003594">
    <property type="entry name" value="HATPase_dom"/>
</dbReference>
<dbReference type="Gene3D" id="3.30.565.10">
    <property type="entry name" value="Histidine kinase-like ATPase, C-terminal domain"/>
    <property type="match status" value="1"/>
</dbReference>
<organism evidence="8 9">
    <name type="scientific">Aquiflexum gelatinilyticum</name>
    <dbReference type="NCBI Taxonomy" id="2961943"/>
    <lineage>
        <taxon>Bacteria</taxon>
        <taxon>Pseudomonadati</taxon>
        <taxon>Bacteroidota</taxon>
        <taxon>Cytophagia</taxon>
        <taxon>Cytophagales</taxon>
        <taxon>Cyclobacteriaceae</taxon>
        <taxon>Aquiflexum</taxon>
    </lineage>
</organism>
<protein>
    <recommendedName>
        <fullName evidence="2">histidine kinase</fullName>
        <ecNumber evidence="2">2.7.13.3</ecNumber>
    </recommendedName>
</protein>
<dbReference type="PRINTS" id="PR00344">
    <property type="entry name" value="BCTRLSENSOR"/>
</dbReference>
<evidence type="ECO:0000256" key="3">
    <source>
        <dbReference type="ARBA" id="ARBA00022553"/>
    </source>
</evidence>
<keyword evidence="8" id="KW-0067">ATP-binding</keyword>
<feature type="coiled-coil region" evidence="5">
    <location>
        <begin position="356"/>
        <end position="387"/>
    </location>
</feature>
<dbReference type="SUPFAM" id="SSF55874">
    <property type="entry name" value="ATPase domain of HSP90 chaperone/DNA topoisomerase II/histidine kinase"/>
    <property type="match status" value="1"/>
</dbReference>
<evidence type="ECO:0000256" key="1">
    <source>
        <dbReference type="ARBA" id="ARBA00000085"/>
    </source>
</evidence>
<dbReference type="EC" id="2.7.13.3" evidence="2"/>
<name>A0A9X2T088_9BACT</name>
<dbReference type="CDD" id="cd00082">
    <property type="entry name" value="HisKA"/>
    <property type="match status" value="1"/>
</dbReference>
<gene>
    <name evidence="8" type="ORF">NU887_10130</name>
</gene>
<keyword evidence="4" id="KW-0802">TPR repeat</keyword>
<dbReference type="PANTHER" id="PTHR43065:SF42">
    <property type="entry name" value="TWO-COMPONENT SENSOR PPRA"/>
    <property type="match status" value="1"/>
</dbReference>
<dbReference type="SMART" id="SM00387">
    <property type="entry name" value="HATPase_c"/>
    <property type="match status" value="1"/>
</dbReference>
<evidence type="ECO:0000313" key="8">
    <source>
        <dbReference type="EMBL" id="MCR9015393.1"/>
    </source>
</evidence>
<keyword evidence="9" id="KW-1185">Reference proteome</keyword>
<evidence type="ECO:0000256" key="2">
    <source>
        <dbReference type="ARBA" id="ARBA00012438"/>
    </source>
</evidence>
<dbReference type="InterPro" id="IPR004358">
    <property type="entry name" value="Sig_transdc_His_kin-like_C"/>
</dbReference>
<keyword evidence="6" id="KW-0812">Transmembrane</keyword>
<feature type="domain" description="Histidine kinase" evidence="7">
    <location>
        <begin position="399"/>
        <end position="636"/>
    </location>
</feature>
<reference evidence="8" key="1">
    <citation type="submission" date="2022-08" db="EMBL/GenBank/DDBJ databases">
        <authorList>
            <person name="Zhang D."/>
        </authorList>
    </citation>
    <scope>NUCLEOTIDE SEQUENCE</scope>
    <source>
        <strain evidence="8">XJ19-11</strain>
    </source>
</reference>